<protein>
    <submittedName>
        <fullName evidence="2">Uncharacterized protein</fullName>
    </submittedName>
</protein>
<name>A0A4C1TJ65_EUMVA</name>
<dbReference type="AlphaFoldDB" id="A0A4C1TJ65"/>
<gene>
    <name evidence="2" type="ORF">EVAR_102794_1</name>
</gene>
<dbReference type="EMBL" id="BGZK01000061">
    <property type="protein sequence ID" value="GBP14124.1"/>
    <property type="molecule type" value="Genomic_DNA"/>
</dbReference>
<accession>A0A4C1TJ65</accession>
<keyword evidence="3" id="KW-1185">Reference proteome</keyword>
<sequence>MRPRPYPRRLLRRHAPAHGDNTEHALKITSSCLELVPVSDLHSAGIESLTPNLPPSETIFWDGPYNSCDEKNLIQLLLAE</sequence>
<proteinExistence type="predicted"/>
<dbReference type="Proteomes" id="UP000299102">
    <property type="component" value="Unassembled WGS sequence"/>
</dbReference>
<reference evidence="2 3" key="1">
    <citation type="journal article" date="2019" name="Commun. Biol.">
        <title>The bagworm genome reveals a unique fibroin gene that provides high tensile strength.</title>
        <authorList>
            <person name="Kono N."/>
            <person name="Nakamura H."/>
            <person name="Ohtoshi R."/>
            <person name="Tomita M."/>
            <person name="Numata K."/>
            <person name="Arakawa K."/>
        </authorList>
    </citation>
    <scope>NUCLEOTIDE SEQUENCE [LARGE SCALE GENOMIC DNA]</scope>
</reference>
<evidence type="ECO:0000313" key="3">
    <source>
        <dbReference type="Proteomes" id="UP000299102"/>
    </source>
</evidence>
<evidence type="ECO:0000256" key="1">
    <source>
        <dbReference type="SAM" id="MobiDB-lite"/>
    </source>
</evidence>
<feature type="region of interest" description="Disordered" evidence="1">
    <location>
        <begin position="1"/>
        <end position="23"/>
    </location>
</feature>
<organism evidence="2 3">
    <name type="scientific">Eumeta variegata</name>
    <name type="common">Bagworm moth</name>
    <name type="synonym">Eumeta japonica</name>
    <dbReference type="NCBI Taxonomy" id="151549"/>
    <lineage>
        <taxon>Eukaryota</taxon>
        <taxon>Metazoa</taxon>
        <taxon>Ecdysozoa</taxon>
        <taxon>Arthropoda</taxon>
        <taxon>Hexapoda</taxon>
        <taxon>Insecta</taxon>
        <taxon>Pterygota</taxon>
        <taxon>Neoptera</taxon>
        <taxon>Endopterygota</taxon>
        <taxon>Lepidoptera</taxon>
        <taxon>Glossata</taxon>
        <taxon>Ditrysia</taxon>
        <taxon>Tineoidea</taxon>
        <taxon>Psychidae</taxon>
        <taxon>Oiketicinae</taxon>
        <taxon>Eumeta</taxon>
    </lineage>
</organism>
<evidence type="ECO:0000313" key="2">
    <source>
        <dbReference type="EMBL" id="GBP14124.1"/>
    </source>
</evidence>
<comment type="caution">
    <text evidence="2">The sequence shown here is derived from an EMBL/GenBank/DDBJ whole genome shotgun (WGS) entry which is preliminary data.</text>
</comment>
<feature type="compositionally biased region" description="Basic residues" evidence="1">
    <location>
        <begin position="1"/>
        <end position="16"/>
    </location>
</feature>